<evidence type="ECO:0000313" key="1">
    <source>
        <dbReference type="EMBL" id="GAA6144100.1"/>
    </source>
</evidence>
<accession>A0ABP9ZVC5</accession>
<evidence type="ECO:0000313" key="2">
    <source>
        <dbReference type="Proteomes" id="UP001481413"/>
    </source>
</evidence>
<reference evidence="1 2" key="1">
    <citation type="submission" date="2024-04" db="EMBL/GenBank/DDBJ databases">
        <title>Draft genome sequence of Thalassolituus maritimus NBRC 116585.</title>
        <authorList>
            <person name="Miyakawa T."/>
            <person name="Kusuya Y."/>
            <person name="Miura T."/>
        </authorList>
    </citation>
    <scope>NUCLEOTIDE SEQUENCE [LARGE SCALE GENOMIC DNA]</scope>
    <source>
        <strain evidence="1 2">5NW40-0001</strain>
    </source>
</reference>
<gene>
    <name evidence="1" type="ORF">NBRC116585_02170</name>
</gene>
<keyword evidence="2" id="KW-1185">Reference proteome</keyword>
<dbReference type="EMBL" id="BAABWH010000001">
    <property type="protein sequence ID" value="GAA6144100.1"/>
    <property type="molecule type" value="Genomic_DNA"/>
</dbReference>
<dbReference type="RefSeq" id="WP_353293045.1">
    <property type="nucleotide sequence ID" value="NZ_BAABWH010000001.1"/>
</dbReference>
<proteinExistence type="predicted"/>
<sequence length="238" mass="26968">MVRLTRTCNTADHILFSFNLDNASIYIPIPHGCIKETNTCDANIGSLSEINDFDVRRPNWMPAKRVLSTNLPYWEVSSKLPLNPASIMIQIFKVGGFRLTPSNNIFDDVEYCELLFAMKENLRKILIDAQCKKEYFVFPDSIDQINIIDHGKLKWAQTKAGYAEAAPADITFVTPLSNDLLLVIDTNTKKFDYGTEEENAAMRAEAEADLFEFIKSIRIDFSPEIQTQIDEARATESA</sequence>
<protein>
    <recommendedName>
        <fullName evidence="3">TIGR04255 family protein</fullName>
    </recommendedName>
</protein>
<dbReference type="Proteomes" id="UP001481413">
    <property type="component" value="Unassembled WGS sequence"/>
</dbReference>
<organism evidence="1 2">
    <name type="scientific">Thalassolituus maritimus</name>
    <dbReference type="NCBI Taxonomy" id="484498"/>
    <lineage>
        <taxon>Bacteria</taxon>
        <taxon>Pseudomonadati</taxon>
        <taxon>Pseudomonadota</taxon>
        <taxon>Gammaproteobacteria</taxon>
        <taxon>Oceanospirillales</taxon>
        <taxon>Oceanospirillaceae</taxon>
        <taxon>Thalassolituus</taxon>
    </lineage>
</organism>
<name>A0ABP9ZVC5_9GAMM</name>
<comment type="caution">
    <text evidence="1">The sequence shown here is derived from an EMBL/GenBank/DDBJ whole genome shotgun (WGS) entry which is preliminary data.</text>
</comment>
<evidence type="ECO:0008006" key="3">
    <source>
        <dbReference type="Google" id="ProtNLM"/>
    </source>
</evidence>